<comment type="caution">
    <text evidence="5">The sequence shown here is derived from an EMBL/GenBank/DDBJ whole genome shotgun (WGS) entry which is preliminary data.</text>
</comment>
<evidence type="ECO:0000259" key="3">
    <source>
        <dbReference type="Pfam" id="PF00206"/>
    </source>
</evidence>
<dbReference type="InterPro" id="IPR008948">
    <property type="entry name" value="L-Aspartase-like"/>
</dbReference>
<comment type="pathway">
    <text evidence="1">Purine metabolism; IMP biosynthesis via de novo pathway; 5-amino-1-(5-phospho-D-ribosyl)imidazole-4-carboxamide from 5-amino-1-(5-phospho-D-ribosyl)imidazole-4-carboxylate: step 2/2.</text>
</comment>
<reference evidence="5" key="1">
    <citation type="submission" date="2020-01" db="EMBL/GenBank/DDBJ databases">
        <title>Genome sequence of Kobresia littledalei, the first chromosome-level genome in the family Cyperaceae.</title>
        <authorList>
            <person name="Qu G."/>
        </authorList>
    </citation>
    <scope>NUCLEOTIDE SEQUENCE</scope>
    <source>
        <strain evidence="5">C.B.Clarke</strain>
        <tissue evidence="5">Leaf</tissue>
    </source>
</reference>
<keyword evidence="5" id="KW-0456">Lyase</keyword>
<accession>A0A833R3W0</accession>
<dbReference type="Proteomes" id="UP000623129">
    <property type="component" value="Unassembled WGS sequence"/>
</dbReference>
<dbReference type="Pfam" id="PF00206">
    <property type="entry name" value="Lyase_1"/>
    <property type="match status" value="1"/>
</dbReference>
<dbReference type="Gene3D" id="1.20.200.10">
    <property type="entry name" value="Fumarase/aspartase (Central domain)"/>
    <property type="match status" value="1"/>
</dbReference>
<dbReference type="InterPro" id="IPR013539">
    <property type="entry name" value="PurB_C"/>
</dbReference>
<evidence type="ECO:0000259" key="4">
    <source>
        <dbReference type="Pfam" id="PF08328"/>
    </source>
</evidence>
<protein>
    <submittedName>
        <fullName evidence="5">Adenylosuccinate-AMP lyase</fullName>
    </submittedName>
</protein>
<evidence type="ECO:0000313" key="6">
    <source>
        <dbReference type="Proteomes" id="UP000623129"/>
    </source>
</evidence>
<dbReference type="Pfam" id="PF08328">
    <property type="entry name" value="ASL_C"/>
    <property type="match status" value="1"/>
</dbReference>
<keyword evidence="6" id="KW-1185">Reference proteome</keyword>
<name>A0A833R3W0_9POAL</name>
<dbReference type="PROSITE" id="PS00163">
    <property type="entry name" value="FUMARATE_LYASES"/>
    <property type="match status" value="1"/>
</dbReference>
<dbReference type="Gene3D" id="1.10.40.30">
    <property type="entry name" value="Fumarase/aspartase (C-terminal domain)"/>
    <property type="match status" value="1"/>
</dbReference>
<proteinExistence type="predicted"/>
<dbReference type="OrthoDB" id="736664at2759"/>
<dbReference type="PANTHER" id="PTHR43411">
    <property type="entry name" value="ADENYLOSUCCINATE LYASE"/>
    <property type="match status" value="1"/>
</dbReference>
<dbReference type="InterPro" id="IPR022761">
    <property type="entry name" value="Fumarate_lyase_N"/>
</dbReference>
<dbReference type="GO" id="GO:0004018">
    <property type="term" value="F:N6-(1,2-dicarboxyethyl)AMP AMP-lyase (fumarate-forming) activity"/>
    <property type="evidence" value="ECO:0007669"/>
    <property type="project" value="InterPro"/>
</dbReference>
<dbReference type="AlphaFoldDB" id="A0A833R3W0"/>
<dbReference type="PANTHER" id="PTHR43411:SF1">
    <property type="entry name" value="ADENYLOSUCCINATE LYASE"/>
    <property type="match status" value="1"/>
</dbReference>
<dbReference type="EMBL" id="SWLB01000011">
    <property type="protein sequence ID" value="KAF3332928.1"/>
    <property type="molecule type" value="Genomic_DNA"/>
</dbReference>
<comment type="pathway">
    <text evidence="2">Purine metabolism; AMP biosynthesis via de novo pathway; AMP from IMP: step 2/2.</text>
</comment>
<dbReference type="GO" id="GO:0006188">
    <property type="term" value="P:IMP biosynthetic process"/>
    <property type="evidence" value="ECO:0007669"/>
    <property type="project" value="InterPro"/>
</dbReference>
<feature type="domain" description="Adenylosuccinate lyase PurB C-terminal" evidence="4">
    <location>
        <begin position="44"/>
        <end position="158"/>
    </location>
</feature>
<sequence length="181" mass="20033">MKAGEIGSSTMPHKVNPIDFENSEGNLFLANAVLSALSIKLPISRMQRDLTDSTVLRNLGVGLGHSLLAYKNALQGIKKLQVNELRLVEDLEQTWEVLAEPIQTVMRRYAVPEAYEKLKELTRGRAVDQESIKSFVQNLDLPEEPKSNLSNLTPHSYVGEAENLAKSIDEVSSALSGFKID</sequence>
<dbReference type="InterPro" id="IPR047136">
    <property type="entry name" value="PurB_bact"/>
</dbReference>
<dbReference type="SUPFAM" id="SSF48557">
    <property type="entry name" value="L-aspartase-like"/>
    <property type="match status" value="1"/>
</dbReference>
<dbReference type="InterPro" id="IPR020557">
    <property type="entry name" value="Fumarate_lyase_CS"/>
</dbReference>
<organism evidence="5 6">
    <name type="scientific">Carex littledalei</name>
    <dbReference type="NCBI Taxonomy" id="544730"/>
    <lineage>
        <taxon>Eukaryota</taxon>
        <taxon>Viridiplantae</taxon>
        <taxon>Streptophyta</taxon>
        <taxon>Embryophyta</taxon>
        <taxon>Tracheophyta</taxon>
        <taxon>Spermatophyta</taxon>
        <taxon>Magnoliopsida</taxon>
        <taxon>Liliopsida</taxon>
        <taxon>Poales</taxon>
        <taxon>Cyperaceae</taxon>
        <taxon>Cyperoideae</taxon>
        <taxon>Cariceae</taxon>
        <taxon>Carex</taxon>
        <taxon>Carex subgen. Euthyceras</taxon>
    </lineage>
</organism>
<evidence type="ECO:0000313" key="5">
    <source>
        <dbReference type="EMBL" id="KAF3332928.1"/>
    </source>
</evidence>
<gene>
    <name evidence="5" type="ORF">FCM35_KLT02505</name>
</gene>
<evidence type="ECO:0000256" key="2">
    <source>
        <dbReference type="ARBA" id="ARBA00004734"/>
    </source>
</evidence>
<evidence type="ECO:0000256" key="1">
    <source>
        <dbReference type="ARBA" id="ARBA00004706"/>
    </source>
</evidence>
<feature type="domain" description="Fumarate lyase N-terminal" evidence="3">
    <location>
        <begin position="3"/>
        <end position="25"/>
    </location>
</feature>